<organism evidence="2 3">
    <name type="scientific">Slackia equolifaciens</name>
    <dbReference type="NCBI Taxonomy" id="498718"/>
    <lineage>
        <taxon>Bacteria</taxon>
        <taxon>Bacillati</taxon>
        <taxon>Actinomycetota</taxon>
        <taxon>Coriobacteriia</taxon>
        <taxon>Eggerthellales</taxon>
        <taxon>Eggerthellaceae</taxon>
        <taxon>Slackia</taxon>
    </lineage>
</organism>
<dbReference type="AlphaFoldDB" id="A0A3N0B0Y8"/>
<dbReference type="Proteomes" id="UP000269591">
    <property type="component" value="Unassembled WGS sequence"/>
</dbReference>
<name>A0A3N0B0Y8_9ACTN</name>
<feature type="region of interest" description="Disordered" evidence="1">
    <location>
        <begin position="36"/>
        <end position="61"/>
    </location>
</feature>
<accession>A0A3N0B0Y8</accession>
<sequence>MRLFFCIIARDPASYAGIGLFLKTVDSLLPGMDHGARNRPRATEVDSLLPGPGAPRAARADDGARACWSALLPEGG</sequence>
<evidence type="ECO:0000256" key="1">
    <source>
        <dbReference type="SAM" id="MobiDB-lite"/>
    </source>
</evidence>
<comment type="caution">
    <text evidence="2">The sequence shown here is derived from an EMBL/GenBank/DDBJ whole genome shotgun (WGS) entry which is preliminary data.</text>
</comment>
<proteinExistence type="predicted"/>
<protein>
    <submittedName>
        <fullName evidence="2">Uncharacterized protein</fullName>
    </submittedName>
</protein>
<dbReference type="EMBL" id="QIBX01000006">
    <property type="protein sequence ID" value="RNL40449.1"/>
    <property type="molecule type" value="Genomic_DNA"/>
</dbReference>
<keyword evidence="3" id="KW-1185">Reference proteome</keyword>
<gene>
    <name evidence="2" type="ORF">DMP06_04760</name>
</gene>
<evidence type="ECO:0000313" key="2">
    <source>
        <dbReference type="EMBL" id="RNL40449.1"/>
    </source>
</evidence>
<evidence type="ECO:0000313" key="3">
    <source>
        <dbReference type="Proteomes" id="UP000269591"/>
    </source>
</evidence>
<reference evidence="3" key="1">
    <citation type="submission" date="2018-05" db="EMBL/GenBank/DDBJ databases">
        <title>Genome Sequencing of selected type strains of the family Eggerthellaceae.</title>
        <authorList>
            <person name="Danylec N."/>
            <person name="Stoll D.A."/>
            <person name="Doetsch A."/>
            <person name="Huch M."/>
        </authorList>
    </citation>
    <scope>NUCLEOTIDE SEQUENCE [LARGE SCALE GENOMIC DNA]</scope>
    <source>
        <strain evidence="3">DSM 24851</strain>
    </source>
</reference>